<evidence type="ECO:0000256" key="3">
    <source>
        <dbReference type="ARBA" id="ARBA00022475"/>
    </source>
</evidence>
<evidence type="ECO:0000256" key="8">
    <source>
        <dbReference type="ARBA" id="ARBA00034708"/>
    </source>
</evidence>
<dbReference type="GO" id="GO:0005886">
    <property type="term" value="C:plasma membrane"/>
    <property type="evidence" value="ECO:0007669"/>
    <property type="project" value="UniProtKB-SubCell"/>
</dbReference>
<comment type="caution">
    <text evidence="10">The sequence shown here is derived from an EMBL/GenBank/DDBJ whole genome shotgun (WGS) entry which is preliminary data.</text>
</comment>
<dbReference type="RefSeq" id="WP_127077692.1">
    <property type="nucleotide sequence ID" value="NZ_RSCL01000001.1"/>
</dbReference>
<evidence type="ECO:0000256" key="4">
    <source>
        <dbReference type="ARBA" id="ARBA00022692"/>
    </source>
</evidence>
<name>A0A3S1J7U0_9CYAN</name>
<feature type="transmembrane region" description="Helical" evidence="9">
    <location>
        <begin position="263"/>
        <end position="282"/>
    </location>
</feature>
<keyword evidence="2" id="KW-0813">Transport</keyword>
<evidence type="ECO:0000256" key="7">
    <source>
        <dbReference type="ARBA" id="ARBA00023136"/>
    </source>
</evidence>
<dbReference type="Pfam" id="PF25539">
    <property type="entry name" value="Bestrophin_2"/>
    <property type="match status" value="1"/>
</dbReference>
<protein>
    <submittedName>
        <fullName evidence="10">Uncharacterized protein</fullName>
    </submittedName>
</protein>
<dbReference type="PANTHER" id="PTHR33281">
    <property type="entry name" value="UPF0187 PROTEIN YNEE"/>
    <property type="match status" value="1"/>
</dbReference>
<keyword evidence="7 9" id="KW-0472">Membrane</keyword>
<evidence type="ECO:0000256" key="2">
    <source>
        <dbReference type="ARBA" id="ARBA00022448"/>
    </source>
</evidence>
<keyword evidence="6" id="KW-0406">Ion transport</keyword>
<reference evidence="10" key="2">
    <citation type="journal article" date="2019" name="Genome Biol. Evol.">
        <title>Day and night: Metabolic profiles and evolutionary relationships of six axenic non-marine cyanobacteria.</title>
        <authorList>
            <person name="Will S.E."/>
            <person name="Henke P."/>
            <person name="Boedeker C."/>
            <person name="Huang S."/>
            <person name="Brinkmann H."/>
            <person name="Rohde M."/>
            <person name="Jarek M."/>
            <person name="Friedl T."/>
            <person name="Seufert S."/>
            <person name="Schumacher M."/>
            <person name="Overmann J."/>
            <person name="Neumann-Schaal M."/>
            <person name="Petersen J."/>
        </authorList>
    </citation>
    <scope>NUCLEOTIDE SEQUENCE [LARGE SCALE GENOMIC DNA]</scope>
    <source>
        <strain evidence="10">PCC 7102</strain>
    </source>
</reference>
<keyword evidence="3" id="KW-1003">Cell membrane</keyword>
<dbReference type="Proteomes" id="UP000271624">
    <property type="component" value="Unassembled WGS sequence"/>
</dbReference>
<dbReference type="OrthoDB" id="445589at2"/>
<keyword evidence="4 9" id="KW-0812">Transmembrane</keyword>
<evidence type="ECO:0000256" key="9">
    <source>
        <dbReference type="SAM" id="Phobius"/>
    </source>
</evidence>
<sequence>MLRRFLKIQLKFLRIVPSNKKRDSNSKNQSQKQLQEASNSLRLKYRLYRGKLPNRLQVVLQPVSSLLPAVIPWTIFFAAYAFLVSLLFHLGFSVALSEDGNILTKIIWSFNIILTLLLVFRTNTAHERFWEGRKLWGGLVNAIRNLARDIWIIIKEKSPEDRQEKEATLLLIAAFAIAMKLHLRGQPVNEELELLMSESQYRKLQQVNHPPLQIAFWIGDYLQQQHDQKCLDIYQLTALNTLVSELVNILGGCERILKTPLPLIYGIILRMLVIVYCIVLPLELVDNVQWWTGAINAFVGFSLLSIEHVGGEIEEPFGSDSNDLPLNVICNTILSNVQEIISFTPQSARASSKLNF</sequence>
<dbReference type="PANTHER" id="PTHR33281:SF19">
    <property type="entry name" value="VOLTAGE-DEPENDENT ANION CHANNEL-FORMING PROTEIN YNEE"/>
    <property type="match status" value="1"/>
</dbReference>
<feature type="transmembrane region" description="Helical" evidence="9">
    <location>
        <begin position="102"/>
        <end position="120"/>
    </location>
</feature>
<evidence type="ECO:0000313" key="11">
    <source>
        <dbReference type="Proteomes" id="UP000271624"/>
    </source>
</evidence>
<dbReference type="EMBL" id="RSCL01000001">
    <property type="protein sequence ID" value="RUT09521.1"/>
    <property type="molecule type" value="Genomic_DNA"/>
</dbReference>
<accession>A0A3S1J7U0</accession>
<organism evidence="10 11">
    <name type="scientific">Dulcicalothrix desertica PCC 7102</name>
    <dbReference type="NCBI Taxonomy" id="232991"/>
    <lineage>
        <taxon>Bacteria</taxon>
        <taxon>Bacillati</taxon>
        <taxon>Cyanobacteriota</taxon>
        <taxon>Cyanophyceae</taxon>
        <taxon>Nostocales</taxon>
        <taxon>Calotrichaceae</taxon>
        <taxon>Dulcicalothrix</taxon>
    </lineage>
</organism>
<comment type="similarity">
    <text evidence="8">Belongs to the anion channel-forming bestrophin (TC 1.A.46) family.</text>
</comment>
<evidence type="ECO:0000256" key="1">
    <source>
        <dbReference type="ARBA" id="ARBA00004651"/>
    </source>
</evidence>
<evidence type="ECO:0000256" key="6">
    <source>
        <dbReference type="ARBA" id="ARBA00023065"/>
    </source>
</evidence>
<keyword evidence="11" id="KW-1185">Reference proteome</keyword>
<dbReference type="InterPro" id="IPR044669">
    <property type="entry name" value="YneE/VCCN1/2-like"/>
</dbReference>
<comment type="subcellular location">
    <subcellularLocation>
        <location evidence="1">Cell membrane</location>
        <topology evidence="1">Multi-pass membrane protein</topology>
    </subcellularLocation>
</comment>
<feature type="transmembrane region" description="Helical" evidence="9">
    <location>
        <begin position="70"/>
        <end position="90"/>
    </location>
</feature>
<dbReference type="AlphaFoldDB" id="A0A3S1J7U0"/>
<keyword evidence="5 9" id="KW-1133">Transmembrane helix</keyword>
<evidence type="ECO:0000256" key="5">
    <source>
        <dbReference type="ARBA" id="ARBA00022989"/>
    </source>
</evidence>
<gene>
    <name evidence="10" type="ORF">DSM106972_000150</name>
</gene>
<proteinExistence type="inferred from homology"/>
<evidence type="ECO:0000313" key="10">
    <source>
        <dbReference type="EMBL" id="RUT09521.1"/>
    </source>
</evidence>
<dbReference type="GO" id="GO:0005254">
    <property type="term" value="F:chloride channel activity"/>
    <property type="evidence" value="ECO:0007669"/>
    <property type="project" value="InterPro"/>
</dbReference>
<reference evidence="10" key="1">
    <citation type="submission" date="2018-12" db="EMBL/GenBank/DDBJ databases">
        <authorList>
            <person name="Will S."/>
            <person name="Neumann-Schaal M."/>
            <person name="Henke P."/>
        </authorList>
    </citation>
    <scope>NUCLEOTIDE SEQUENCE</scope>
    <source>
        <strain evidence="10">PCC 7102</strain>
    </source>
</reference>